<reference evidence="2" key="1">
    <citation type="submission" date="2021-11" db="EMBL/GenBank/DDBJ databases">
        <authorList>
            <person name="Schell T."/>
        </authorList>
    </citation>
    <scope>NUCLEOTIDE SEQUENCE</scope>
    <source>
        <strain evidence="2">M5</strain>
    </source>
</reference>
<feature type="domain" description="Methyltransferase type 11" evidence="1">
    <location>
        <begin position="85"/>
        <end position="181"/>
    </location>
</feature>
<dbReference type="OrthoDB" id="416496at2759"/>
<protein>
    <recommendedName>
        <fullName evidence="1">Methyltransferase type 11 domain-containing protein</fullName>
    </recommendedName>
</protein>
<dbReference type="GO" id="GO:0008757">
    <property type="term" value="F:S-adenosylmethionine-dependent methyltransferase activity"/>
    <property type="evidence" value="ECO:0007669"/>
    <property type="project" value="InterPro"/>
</dbReference>
<dbReference type="PANTHER" id="PTHR45036">
    <property type="entry name" value="METHYLTRANSFERASE LIKE 7B"/>
    <property type="match status" value="1"/>
</dbReference>
<dbReference type="CDD" id="cd02440">
    <property type="entry name" value="AdoMet_MTases"/>
    <property type="match status" value="1"/>
</dbReference>
<dbReference type="EMBL" id="CAKKLH010000013">
    <property type="protein sequence ID" value="CAH0099113.1"/>
    <property type="molecule type" value="Genomic_DNA"/>
</dbReference>
<dbReference type="Pfam" id="PF08241">
    <property type="entry name" value="Methyltransf_11"/>
    <property type="match status" value="1"/>
</dbReference>
<dbReference type="Gene3D" id="3.40.50.150">
    <property type="entry name" value="Vaccinia Virus protein VP39"/>
    <property type="match status" value="1"/>
</dbReference>
<proteinExistence type="predicted"/>
<dbReference type="SUPFAM" id="SSF53335">
    <property type="entry name" value="S-adenosyl-L-methionine-dependent methyltransferases"/>
    <property type="match status" value="1"/>
</dbReference>
<dbReference type="InterPro" id="IPR013216">
    <property type="entry name" value="Methyltransf_11"/>
</dbReference>
<organism evidence="2 3">
    <name type="scientific">Daphnia galeata</name>
    <dbReference type="NCBI Taxonomy" id="27404"/>
    <lineage>
        <taxon>Eukaryota</taxon>
        <taxon>Metazoa</taxon>
        <taxon>Ecdysozoa</taxon>
        <taxon>Arthropoda</taxon>
        <taxon>Crustacea</taxon>
        <taxon>Branchiopoda</taxon>
        <taxon>Diplostraca</taxon>
        <taxon>Cladocera</taxon>
        <taxon>Anomopoda</taxon>
        <taxon>Daphniidae</taxon>
        <taxon>Daphnia</taxon>
    </lineage>
</organism>
<keyword evidence="3" id="KW-1185">Reference proteome</keyword>
<gene>
    <name evidence="2" type="ORF">DGAL_LOCUS1224</name>
</gene>
<sequence length="262" mass="30305">MFDILLEILSHSWIRNSLLACGILLLIRKYAGNFIQQVFFAKIYNAALGTYHQTCYTLKKQHLESMKNHKSADPELKKKGGLRILEIGPGPGYNFEFYPPNSELTVVEVNPFFEEQFFKKQVDHRHIKMERFVVGFAEDMKSVPDNSVDIVVSTMVLCSVRSVEGALKEIHRILVPGGKYYYWEHIREFTYFWILFVQHLLSYTIYDMMFGCQLNRKSDEIIKANKAGFSNIDQQLFRTPQKGGLHAICIFHSAHVKGIATK</sequence>
<dbReference type="Proteomes" id="UP000789390">
    <property type="component" value="Unassembled WGS sequence"/>
</dbReference>
<evidence type="ECO:0000259" key="1">
    <source>
        <dbReference type="Pfam" id="PF08241"/>
    </source>
</evidence>
<evidence type="ECO:0000313" key="3">
    <source>
        <dbReference type="Proteomes" id="UP000789390"/>
    </source>
</evidence>
<dbReference type="InterPro" id="IPR052356">
    <property type="entry name" value="Thiol_S-MT"/>
</dbReference>
<dbReference type="AlphaFoldDB" id="A0A8J2RE40"/>
<name>A0A8J2RE40_9CRUS</name>
<accession>A0A8J2RE40</accession>
<dbReference type="InterPro" id="IPR029063">
    <property type="entry name" value="SAM-dependent_MTases_sf"/>
</dbReference>
<comment type="caution">
    <text evidence="2">The sequence shown here is derived from an EMBL/GenBank/DDBJ whole genome shotgun (WGS) entry which is preliminary data.</text>
</comment>
<dbReference type="PANTHER" id="PTHR45036:SF1">
    <property type="entry name" value="METHYLTRANSFERASE LIKE 7A"/>
    <property type="match status" value="1"/>
</dbReference>
<evidence type="ECO:0000313" key="2">
    <source>
        <dbReference type="EMBL" id="CAH0099113.1"/>
    </source>
</evidence>